<gene>
    <name evidence="2" type="ORF">PRZ03_13070</name>
</gene>
<sequence>MKYTSSIKAAFALAFTMTFGTAMAAANAPVEMQRVEIAGQKSADIARFDVQTACPAIAQNLKAELGKSFDRHQAAGVVKVQFRLQGDRINSVDAFGGPVEYRHPVRRAVRELACADKSGGNQLYAFELSFSQPKDDKDGDRVVAMLSK</sequence>
<feature type="chain" id="PRO_5046468961" description="TonB C-terminal domain-containing protein" evidence="1">
    <location>
        <begin position="25"/>
        <end position="148"/>
    </location>
</feature>
<accession>A0ABT5KF09</accession>
<evidence type="ECO:0000313" key="3">
    <source>
        <dbReference type="Proteomes" id="UP001221189"/>
    </source>
</evidence>
<comment type="caution">
    <text evidence="2">The sequence shown here is derived from an EMBL/GenBank/DDBJ whole genome shotgun (WGS) entry which is preliminary data.</text>
</comment>
<keyword evidence="3" id="KW-1185">Reference proteome</keyword>
<proteinExistence type="predicted"/>
<dbReference type="EMBL" id="JAQQXT010000007">
    <property type="protein sequence ID" value="MDC8772507.1"/>
    <property type="molecule type" value="Genomic_DNA"/>
</dbReference>
<evidence type="ECO:0000313" key="2">
    <source>
        <dbReference type="EMBL" id="MDC8772507.1"/>
    </source>
</evidence>
<evidence type="ECO:0000256" key="1">
    <source>
        <dbReference type="SAM" id="SignalP"/>
    </source>
</evidence>
<organism evidence="2 3">
    <name type="scientific">Roseateles albus</name>
    <dbReference type="NCBI Taxonomy" id="2987525"/>
    <lineage>
        <taxon>Bacteria</taxon>
        <taxon>Pseudomonadati</taxon>
        <taxon>Pseudomonadota</taxon>
        <taxon>Betaproteobacteria</taxon>
        <taxon>Burkholderiales</taxon>
        <taxon>Sphaerotilaceae</taxon>
        <taxon>Roseateles</taxon>
    </lineage>
</organism>
<name>A0ABT5KF09_9BURK</name>
<reference evidence="2 3" key="1">
    <citation type="submission" date="2022-10" db="EMBL/GenBank/DDBJ databases">
        <title>Paucibacter sp. hw1 Genome sequencing.</title>
        <authorList>
            <person name="Park S."/>
        </authorList>
    </citation>
    <scope>NUCLEOTIDE SEQUENCE [LARGE SCALE GENOMIC DNA]</scope>
    <source>
        <strain evidence="3">hw1</strain>
    </source>
</reference>
<feature type="signal peptide" evidence="1">
    <location>
        <begin position="1"/>
        <end position="24"/>
    </location>
</feature>
<protein>
    <recommendedName>
        <fullName evidence="4">TonB C-terminal domain-containing protein</fullName>
    </recommendedName>
</protein>
<keyword evidence="1" id="KW-0732">Signal</keyword>
<dbReference type="RefSeq" id="WP_273600697.1">
    <property type="nucleotide sequence ID" value="NZ_JAQQXT010000007.1"/>
</dbReference>
<dbReference type="Proteomes" id="UP001221189">
    <property type="component" value="Unassembled WGS sequence"/>
</dbReference>
<evidence type="ECO:0008006" key="4">
    <source>
        <dbReference type="Google" id="ProtNLM"/>
    </source>
</evidence>